<feature type="transmembrane region" description="Helical" evidence="1">
    <location>
        <begin position="59"/>
        <end position="80"/>
    </location>
</feature>
<dbReference type="SUPFAM" id="SSF81321">
    <property type="entry name" value="Family A G protein-coupled receptor-like"/>
    <property type="match status" value="1"/>
</dbReference>
<organism evidence="2 3">
    <name type="scientific">Oreochromis niloticus</name>
    <name type="common">Nile tilapia</name>
    <name type="synonym">Tilapia nilotica</name>
    <dbReference type="NCBI Taxonomy" id="8128"/>
    <lineage>
        <taxon>Eukaryota</taxon>
        <taxon>Metazoa</taxon>
        <taxon>Chordata</taxon>
        <taxon>Craniata</taxon>
        <taxon>Vertebrata</taxon>
        <taxon>Euteleostomi</taxon>
        <taxon>Actinopterygii</taxon>
        <taxon>Neopterygii</taxon>
        <taxon>Teleostei</taxon>
        <taxon>Neoteleostei</taxon>
        <taxon>Acanthomorphata</taxon>
        <taxon>Ovalentaria</taxon>
        <taxon>Cichlomorphae</taxon>
        <taxon>Cichliformes</taxon>
        <taxon>Cichlidae</taxon>
        <taxon>African cichlids</taxon>
        <taxon>Pseudocrenilabrinae</taxon>
        <taxon>Oreochromini</taxon>
        <taxon>Oreochromis</taxon>
    </lineage>
</organism>
<reference evidence="2" key="2">
    <citation type="submission" date="2025-08" db="UniProtKB">
        <authorList>
            <consortium name="Ensembl"/>
        </authorList>
    </citation>
    <scope>IDENTIFICATION</scope>
</reference>
<dbReference type="AlphaFoldDB" id="A0A669CSJ7"/>
<dbReference type="GeneTree" id="ENSGT00940000158948"/>
<dbReference type="GO" id="GO:0005886">
    <property type="term" value="C:plasma membrane"/>
    <property type="evidence" value="ECO:0007669"/>
    <property type="project" value="TreeGrafter"/>
</dbReference>
<keyword evidence="1" id="KW-1133">Transmembrane helix</keyword>
<protein>
    <recommendedName>
        <fullName evidence="4">G-protein coupled receptors family 1 profile domain-containing protein</fullName>
    </recommendedName>
</protein>
<dbReference type="GO" id="GO:0007189">
    <property type="term" value="P:adenylate cyclase-activating G protein-coupled receptor signaling pathway"/>
    <property type="evidence" value="ECO:0007669"/>
    <property type="project" value="TreeGrafter"/>
</dbReference>
<feature type="transmembrane region" description="Helical" evidence="1">
    <location>
        <begin position="87"/>
        <end position="105"/>
    </location>
</feature>
<dbReference type="OMA" id="CGQYNRN"/>
<dbReference type="PANTHER" id="PTHR24372">
    <property type="entry name" value="GLYCOPROTEIN HORMONE RECEPTOR"/>
    <property type="match status" value="1"/>
</dbReference>
<evidence type="ECO:0000256" key="1">
    <source>
        <dbReference type="SAM" id="Phobius"/>
    </source>
</evidence>
<keyword evidence="1" id="KW-0472">Membrane</keyword>
<sequence length="144" mass="16192">SLSVVLIRCHPYHPGSDCLMGVCLFFVGVSDVKFCGQYNRNALLWLSILLHVFPQVSDLLTYLTLEKFLVIVFPFILTACMLSRFKVILASIWLLGFIIAAVPLMNEDVFGNYYGRNGVCFPLHSHRQEKPTAKGYSTGIFLGK</sequence>
<evidence type="ECO:0008006" key="4">
    <source>
        <dbReference type="Google" id="ProtNLM"/>
    </source>
</evidence>
<evidence type="ECO:0000313" key="2">
    <source>
        <dbReference type="Ensembl" id="ENSONIP00000050321.1"/>
    </source>
</evidence>
<dbReference type="GO" id="GO:0008528">
    <property type="term" value="F:G protein-coupled peptide receptor activity"/>
    <property type="evidence" value="ECO:0007669"/>
    <property type="project" value="TreeGrafter"/>
</dbReference>
<name>A0A669CSJ7_ORENI</name>
<proteinExistence type="predicted"/>
<dbReference type="GO" id="GO:0009755">
    <property type="term" value="P:hormone-mediated signaling pathway"/>
    <property type="evidence" value="ECO:0007669"/>
    <property type="project" value="TreeGrafter"/>
</dbReference>
<accession>A0A669CSJ7</accession>
<reference evidence="3" key="1">
    <citation type="submission" date="2012-01" db="EMBL/GenBank/DDBJ databases">
        <title>The Genome Sequence of Oreochromis niloticus (Nile Tilapia).</title>
        <authorList>
            <consortium name="Broad Institute Genome Assembly Team"/>
            <consortium name="Broad Institute Sequencing Platform"/>
            <person name="Di Palma F."/>
            <person name="Johnson J."/>
            <person name="Lander E.S."/>
            <person name="Lindblad-Toh K."/>
        </authorList>
    </citation>
    <scope>NUCLEOTIDE SEQUENCE [LARGE SCALE GENOMIC DNA]</scope>
</reference>
<dbReference type="InParanoid" id="A0A669CSJ7"/>
<keyword evidence="1" id="KW-0812">Transmembrane</keyword>
<reference evidence="2" key="3">
    <citation type="submission" date="2025-09" db="UniProtKB">
        <authorList>
            <consortium name="Ensembl"/>
        </authorList>
    </citation>
    <scope>IDENTIFICATION</scope>
</reference>
<keyword evidence="3" id="KW-1185">Reference proteome</keyword>
<dbReference type="Proteomes" id="UP000005207">
    <property type="component" value="Linkage group LG10"/>
</dbReference>
<evidence type="ECO:0000313" key="3">
    <source>
        <dbReference type="Proteomes" id="UP000005207"/>
    </source>
</evidence>
<dbReference type="Ensembl" id="ENSONIT00000072291.1">
    <property type="protein sequence ID" value="ENSONIP00000050321.1"/>
    <property type="gene ID" value="ENSONIG00000027735.1"/>
</dbReference>
<dbReference type="PANTHER" id="PTHR24372:SF72">
    <property type="entry name" value="RELAXIN RECEPTOR 2"/>
    <property type="match status" value="1"/>
</dbReference>
<dbReference type="Gene3D" id="1.20.1070.10">
    <property type="entry name" value="Rhodopsin 7-helix transmembrane proteins"/>
    <property type="match status" value="1"/>
</dbReference>